<gene>
    <name evidence="6" type="ORF">EPA93_03335</name>
</gene>
<feature type="domain" description="Luciferase-like" evidence="5">
    <location>
        <begin position="2"/>
        <end position="294"/>
    </location>
</feature>
<dbReference type="OrthoDB" id="143323at2"/>
<evidence type="ECO:0000256" key="4">
    <source>
        <dbReference type="ARBA" id="ARBA00023033"/>
    </source>
</evidence>
<dbReference type="GO" id="GO:0046306">
    <property type="term" value="P:alkanesulfonate catabolic process"/>
    <property type="evidence" value="ECO:0007669"/>
    <property type="project" value="TreeGrafter"/>
</dbReference>
<keyword evidence="7" id="KW-1185">Reference proteome</keyword>
<dbReference type="InterPro" id="IPR036661">
    <property type="entry name" value="Luciferase-like_sf"/>
</dbReference>
<dbReference type="AlphaFoldDB" id="A0A4P6K633"/>
<dbReference type="PANTHER" id="PTHR42847">
    <property type="entry name" value="ALKANESULFONATE MONOOXYGENASE"/>
    <property type="match status" value="1"/>
</dbReference>
<name>A0A4P6K633_KTERU</name>
<dbReference type="PANTHER" id="PTHR42847:SF4">
    <property type="entry name" value="ALKANESULFONATE MONOOXYGENASE-RELATED"/>
    <property type="match status" value="1"/>
</dbReference>
<dbReference type="GO" id="GO:0008726">
    <property type="term" value="F:alkanesulfonate monooxygenase activity"/>
    <property type="evidence" value="ECO:0007669"/>
    <property type="project" value="TreeGrafter"/>
</dbReference>
<evidence type="ECO:0000256" key="2">
    <source>
        <dbReference type="ARBA" id="ARBA00022643"/>
    </source>
</evidence>
<dbReference type="InterPro" id="IPR050172">
    <property type="entry name" value="SsuD_RutA_monooxygenase"/>
</dbReference>
<dbReference type="SUPFAM" id="SSF51679">
    <property type="entry name" value="Bacterial luciferase-like"/>
    <property type="match status" value="1"/>
</dbReference>
<sequence>MVHTAQTAEECGYETLWLADHLMPTTPHQLFNFECWTSTAALARDTKRIRLCQEGTCQGYRNPALLAKMASTVDVLSHGRLTLGIAAGEPESAFQAFGYETAEAPTRLQQLEEAVKIILAMWQEETVTFFGHHYQAHGAINEPKGVQKPHIPLLIAGDEARVTLKLVAEYANACLLGPVDFSTLEQKLTILKQHCATVGRDFASIWRVATVFCAIGETDELAIASFSTAWKDHLQATKGFMDMFAGTSPTFLALSQWFGAILAGDAAGAKSQGLIGSPETIRERLAIYEALGIQELRLIFPDAAHLLSIRHFAKEFIS</sequence>
<evidence type="ECO:0000313" key="6">
    <source>
        <dbReference type="EMBL" id="QBD83360.1"/>
    </source>
</evidence>
<keyword evidence="3" id="KW-0560">Oxidoreductase</keyword>
<dbReference type="InterPro" id="IPR011251">
    <property type="entry name" value="Luciferase-like_dom"/>
</dbReference>
<evidence type="ECO:0000313" key="7">
    <source>
        <dbReference type="Proteomes" id="UP000290365"/>
    </source>
</evidence>
<evidence type="ECO:0000256" key="1">
    <source>
        <dbReference type="ARBA" id="ARBA00022630"/>
    </source>
</evidence>
<evidence type="ECO:0000259" key="5">
    <source>
        <dbReference type="Pfam" id="PF00296"/>
    </source>
</evidence>
<dbReference type="KEGG" id="kbs:EPA93_03335"/>
<organism evidence="6 7">
    <name type="scientific">Ktedonosporobacter rubrisoli</name>
    <dbReference type="NCBI Taxonomy" id="2509675"/>
    <lineage>
        <taxon>Bacteria</taxon>
        <taxon>Bacillati</taxon>
        <taxon>Chloroflexota</taxon>
        <taxon>Ktedonobacteria</taxon>
        <taxon>Ktedonobacterales</taxon>
        <taxon>Ktedonosporobacteraceae</taxon>
        <taxon>Ktedonosporobacter</taxon>
    </lineage>
</organism>
<dbReference type="Proteomes" id="UP000290365">
    <property type="component" value="Chromosome"/>
</dbReference>
<proteinExistence type="predicted"/>
<keyword evidence="4" id="KW-0503">Monooxygenase</keyword>
<protein>
    <submittedName>
        <fullName evidence="6">LLM class flavin-dependent oxidoreductase</fullName>
    </submittedName>
</protein>
<dbReference type="EMBL" id="CP035758">
    <property type="protein sequence ID" value="QBD83360.1"/>
    <property type="molecule type" value="Genomic_DNA"/>
</dbReference>
<reference evidence="6 7" key="1">
    <citation type="submission" date="2019-01" db="EMBL/GenBank/DDBJ databases">
        <title>Ktedonosporobacter rubrisoli SCAWS-G2.</title>
        <authorList>
            <person name="Huang Y."/>
            <person name="Yan B."/>
        </authorList>
    </citation>
    <scope>NUCLEOTIDE SEQUENCE [LARGE SCALE GENOMIC DNA]</scope>
    <source>
        <strain evidence="6 7">SCAWS-G2</strain>
    </source>
</reference>
<dbReference type="Gene3D" id="3.20.20.30">
    <property type="entry name" value="Luciferase-like domain"/>
    <property type="match status" value="1"/>
</dbReference>
<keyword evidence="1" id="KW-0285">Flavoprotein</keyword>
<evidence type="ECO:0000256" key="3">
    <source>
        <dbReference type="ARBA" id="ARBA00023002"/>
    </source>
</evidence>
<dbReference type="Pfam" id="PF00296">
    <property type="entry name" value="Bac_luciferase"/>
    <property type="match status" value="1"/>
</dbReference>
<keyword evidence="2" id="KW-0288">FMN</keyword>
<accession>A0A4P6K633</accession>